<dbReference type="PATRIC" id="fig|81857.3.peg.2062"/>
<sequence length="123" mass="12865">MAWGFVAFALSFAFILFTNNPITHVIGNMFSGVGIVLINATIPFDLSNLANKTQFPLVIAMNTLVSGIAGFFAPMLIAAVGIGAGAQSFMAGIVLSGVVAVLMFVLRIGNQLENKTQSKSVKA</sequence>
<proteinExistence type="predicted"/>
<reference evidence="4 5" key="1">
    <citation type="journal article" date="2015" name="Genome Announc.">
        <title>Expanding the biotechnology potential of lactobacilli through comparative genomics of 213 strains and associated genera.</title>
        <authorList>
            <person name="Sun Z."/>
            <person name="Harris H.M."/>
            <person name="McCann A."/>
            <person name="Guo C."/>
            <person name="Argimon S."/>
            <person name="Zhang W."/>
            <person name="Yang X."/>
            <person name="Jeffery I.B."/>
            <person name="Cooney J.C."/>
            <person name="Kagawa T.F."/>
            <person name="Liu W."/>
            <person name="Song Y."/>
            <person name="Salvetti E."/>
            <person name="Wrobel A."/>
            <person name="Rasinkangas P."/>
            <person name="Parkhill J."/>
            <person name="Rea M.C."/>
            <person name="O'Sullivan O."/>
            <person name="Ritari J."/>
            <person name="Douillard F.P."/>
            <person name="Paul Ross R."/>
            <person name="Yang R."/>
            <person name="Briner A.E."/>
            <person name="Felis G.E."/>
            <person name="de Vos W.M."/>
            <person name="Barrangou R."/>
            <person name="Klaenhammer T.R."/>
            <person name="Caufield P.W."/>
            <person name="Cui Y."/>
            <person name="Zhang H."/>
            <person name="O'Toole P.W."/>
        </authorList>
    </citation>
    <scope>NUCLEOTIDE SEQUENCE [LARGE SCALE GENOMIC DNA]</scope>
    <source>
        <strain evidence="2 5">ATCC BAA-66</strain>
        <strain evidence="3 4">DSM 13344</strain>
    </source>
</reference>
<organism evidence="2 5">
    <name type="scientific">Lactobacillus selangorensis</name>
    <dbReference type="NCBI Taxonomy" id="81857"/>
    <lineage>
        <taxon>Bacteria</taxon>
        <taxon>Bacillati</taxon>
        <taxon>Bacillota</taxon>
        <taxon>Bacilli</taxon>
        <taxon>Lactobacillales</taxon>
        <taxon>Lactobacillaceae</taxon>
        <taxon>Lactobacillus</taxon>
    </lineage>
</organism>
<dbReference type="STRING" id="81857.IV38_GL002020"/>
<feature type="transmembrane region" description="Helical" evidence="1">
    <location>
        <begin position="58"/>
        <end position="83"/>
    </location>
</feature>
<keyword evidence="1" id="KW-1133">Transmembrane helix</keyword>
<evidence type="ECO:0000313" key="2">
    <source>
        <dbReference type="EMBL" id="KRN27565.1"/>
    </source>
</evidence>
<keyword evidence="1" id="KW-0472">Membrane</keyword>
<protein>
    <recommendedName>
        <fullName evidence="6">Major facilitator superfamily (MFS) profile domain-containing protein</fullName>
    </recommendedName>
</protein>
<evidence type="ECO:0000256" key="1">
    <source>
        <dbReference type="SAM" id="Phobius"/>
    </source>
</evidence>
<comment type="caution">
    <text evidence="2">The sequence shown here is derived from an EMBL/GenBank/DDBJ whole genome shotgun (WGS) entry which is preliminary data.</text>
</comment>
<dbReference type="Proteomes" id="UP000051645">
    <property type="component" value="Unassembled WGS sequence"/>
</dbReference>
<feature type="transmembrane region" description="Helical" evidence="1">
    <location>
        <begin position="29"/>
        <end position="46"/>
    </location>
</feature>
<dbReference type="AlphaFoldDB" id="A0A0R2FS43"/>
<keyword evidence="1" id="KW-0812">Transmembrane</keyword>
<evidence type="ECO:0008006" key="6">
    <source>
        <dbReference type="Google" id="ProtNLM"/>
    </source>
</evidence>
<name>A0A0R2FS43_9LACO</name>
<evidence type="ECO:0000313" key="4">
    <source>
        <dbReference type="Proteomes" id="UP000051645"/>
    </source>
</evidence>
<dbReference type="Gene3D" id="1.20.1250.20">
    <property type="entry name" value="MFS general substrate transporter like domains"/>
    <property type="match status" value="1"/>
</dbReference>
<evidence type="ECO:0000313" key="5">
    <source>
        <dbReference type="Proteomes" id="UP000051751"/>
    </source>
</evidence>
<dbReference type="EMBL" id="JQAZ01000008">
    <property type="protein sequence ID" value="KRN30162.1"/>
    <property type="molecule type" value="Genomic_DNA"/>
</dbReference>
<keyword evidence="4" id="KW-1185">Reference proteome</keyword>
<gene>
    <name evidence="2" type="ORF">IV38_GL002020</name>
    <name evidence="3" type="ORF">IV40_GL002008</name>
</gene>
<dbReference type="EMBL" id="JQAT01000007">
    <property type="protein sequence ID" value="KRN27565.1"/>
    <property type="molecule type" value="Genomic_DNA"/>
</dbReference>
<feature type="transmembrane region" description="Helical" evidence="1">
    <location>
        <begin position="89"/>
        <end position="109"/>
    </location>
</feature>
<accession>A0A0R2FS43</accession>
<dbReference type="SUPFAM" id="SSF103473">
    <property type="entry name" value="MFS general substrate transporter"/>
    <property type="match status" value="1"/>
</dbReference>
<dbReference type="InterPro" id="IPR036259">
    <property type="entry name" value="MFS_trans_sf"/>
</dbReference>
<dbReference type="RefSeq" id="WP_236698043.1">
    <property type="nucleotide sequence ID" value="NZ_JQAT01000007.1"/>
</dbReference>
<dbReference type="Proteomes" id="UP000051751">
    <property type="component" value="Unassembled WGS sequence"/>
</dbReference>
<evidence type="ECO:0000313" key="3">
    <source>
        <dbReference type="EMBL" id="KRN30162.1"/>
    </source>
</evidence>